<accession>A0A7T4K5W2</accession>
<keyword evidence="2" id="KW-0238">DNA-binding</keyword>
<name>A0A7T4K5W2_9FIRM</name>
<reference evidence="2 3" key="1">
    <citation type="submission" date="2020-12" db="EMBL/GenBank/DDBJ databases">
        <title>FDA dAtabase for Regulatory Grade micrObial Sequences (FDA-ARGOS): Supporting development and validation of Infectious Disease Dx tests.</title>
        <authorList>
            <person name="Sproer C."/>
            <person name="Gronow S."/>
            <person name="Severitt S."/>
            <person name="Schroder I."/>
            <person name="Tallon L."/>
            <person name="Sadzewicz L."/>
            <person name="Zhao X."/>
            <person name="Boylan J."/>
            <person name="Ott S."/>
            <person name="Bowen H."/>
            <person name="Vavikolanu K."/>
            <person name="Mehta A."/>
            <person name="Aluvathingal J."/>
            <person name="Nadendla S."/>
            <person name="Lowell S."/>
            <person name="Myers T."/>
            <person name="Yan Y."/>
            <person name="Sichtig H."/>
        </authorList>
    </citation>
    <scope>NUCLEOTIDE SEQUENCE [LARGE SCALE GENOMIC DNA]</scope>
    <source>
        <strain evidence="2 3">FDAARGOS_988</strain>
    </source>
</reference>
<protein>
    <submittedName>
        <fullName evidence="2">DNA-binding protein</fullName>
    </submittedName>
</protein>
<evidence type="ECO:0000256" key="1">
    <source>
        <dbReference type="SAM" id="MobiDB-lite"/>
    </source>
</evidence>
<dbReference type="GeneID" id="79021675"/>
<dbReference type="SUPFAM" id="SSF50249">
    <property type="entry name" value="Nucleic acid-binding proteins"/>
    <property type="match status" value="1"/>
</dbReference>
<feature type="region of interest" description="Disordered" evidence="1">
    <location>
        <begin position="180"/>
        <end position="219"/>
    </location>
</feature>
<dbReference type="Gene3D" id="2.40.50.140">
    <property type="entry name" value="Nucleic acid-binding proteins"/>
    <property type="match status" value="1"/>
</dbReference>
<dbReference type="GO" id="GO:0003677">
    <property type="term" value="F:DNA binding"/>
    <property type="evidence" value="ECO:0007669"/>
    <property type="project" value="UniProtKB-KW"/>
</dbReference>
<dbReference type="Proteomes" id="UP000595276">
    <property type="component" value="Chromosome"/>
</dbReference>
<dbReference type="KEGG" id="avg:I6H45_02950"/>
<sequence length="219" mass="25310">MEYKDIRENLEEMMNDNYKDFIKALVSIEKGVNDEKALEEVYVLYMNNDTTGLLSDDFDYMIDDMKEQGKLIENTNELEEKDDLINLVGNIAGKVENLERENANGEKFKVSNFSLVSKDDDGNKVYTNCSAYGDKTKDLENLKQGDFVKIFGQVKTSIDNNGKEHKNVRILFYKLLKAKEQMKGQEKKKESVLGEIKKYQTEDKGKPKEKKETSKEAER</sequence>
<proteinExistence type="predicted"/>
<organism evidence="2 3">
    <name type="scientific">Anaerococcus vaginalis</name>
    <dbReference type="NCBI Taxonomy" id="33037"/>
    <lineage>
        <taxon>Bacteria</taxon>
        <taxon>Bacillati</taxon>
        <taxon>Bacillota</taxon>
        <taxon>Tissierellia</taxon>
        <taxon>Tissierellales</taxon>
        <taxon>Peptoniphilaceae</taxon>
        <taxon>Anaerococcus</taxon>
    </lineage>
</organism>
<evidence type="ECO:0000313" key="2">
    <source>
        <dbReference type="EMBL" id="QQB62452.1"/>
    </source>
</evidence>
<gene>
    <name evidence="2" type="ORF">I6H45_02950</name>
</gene>
<dbReference type="RefSeq" id="WP_004838414.1">
    <property type="nucleotide sequence ID" value="NZ_CP066014.1"/>
</dbReference>
<evidence type="ECO:0000313" key="3">
    <source>
        <dbReference type="Proteomes" id="UP000595276"/>
    </source>
</evidence>
<dbReference type="AlphaFoldDB" id="A0A7T4K5W2"/>
<dbReference type="InterPro" id="IPR012340">
    <property type="entry name" value="NA-bd_OB-fold"/>
</dbReference>
<dbReference type="EMBL" id="CP066014">
    <property type="protein sequence ID" value="QQB62452.1"/>
    <property type="molecule type" value="Genomic_DNA"/>
</dbReference>